<dbReference type="OrthoDB" id="9780310at2"/>
<proteinExistence type="predicted"/>
<dbReference type="Proteomes" id="UP000241167">
    <property type="component" value="Unassembled WGS sequence"/>
</dbReference>
<dbReference type="SUPFAM" id="SSF117396">
    <property type="entry name" value="TM1631-like"/>
    <property type="match status" value="1"/>
</dbReference>
<sequence length="263" mass="29268">MSAGTIRVGIGGWDYEPWRETFYPPKLAKTKQLEHAAQHVTAIEINATYYKLQSPASYEKWAKAVPDGFKFALKGSRYCSNRRVLGEGGEGIERFCNQGFTELGDKLGPIVWQLMATKKFDPDDFRTFLSLLPREVAGVKLQHAVEPRHESFRDPAFVEMMRAAGVAIVFGDGEEFPCVPDMSGDLVYARLLGARSEEPQGYSPAELDRWAEVARGWAGGICPRDYPYSAEHQAAGPRDVYVFMINGAKERAPAAAMGLLERL</sequence>
<reference evidence="1 2" key="1">
    <citation type="submission" date="2018-03" db="EMBL/GenBank/DDBJ databases">
        <title>The draft genome of Sphingosinicella sp. GL-C-18.</title>
        <authorList>
            <person name="Liu L."/>
            <person name="Li L."/>
            <person name="Liang L."/>
            <person name="Zhang X."/>
            <person name="Wang T."/>
        </authorList>
    </citation>
    <scope>NUCLEOTIDE SEQUENCE [LARGE SCALE GENOMIC DNA]</scope>
    <source>
        <strain evidence="1 2">GL-C-18</strain>
    </source>
</reference>
<dbReference type="Gene3D" id="3.20.20.410">
    <property type="entry name" value="Protein of unknown function UPF0759"/>
    <property type="match status" value="1"/>
</dbReference>
<dbReference type="Pfam" id="PF01904">
    <property type="entry name" value="DUF72"/>
    <property type="match status" value="1"/>
</dbReference>
<organism evidence="1 2">
    <name type="scientific">Allosphingosinicella deserti</name>
    <dbReference type="NCBI Taxonomy" id="2116704"/>
    <lineage>
        <taxon>Bacteria</taxon>
        <taxon>Pseudomonadati</taxon>
        <taxon>Pseudomonadota</taxon>
        <taxon>Alphaproteobacteria</taxon>
        <taxon>Sphingomonadales</taxon>
        <taxon>Sphingomonadaceae</taxon>
        <taxon>Allosphingosinicella</taxon>
    </lineage>
</organism>
<name>A0A2P7QYF7_9SPHN</name>
<dbReference type="InterPro" id="IPR002763">
    <property type="entry name" value="DUF72"/>
</dbReference>
<protein>
    <submittedName>
        <fullName evidence="1">DUF72 domain-containing protein</fullName>
    </submittedName>
</protein>
<evidence type="ECO:0000313" key="1">
    <source>
        <dbReference type="EMBL" id="PSJ42979.1"/>
    </source>
</evidence>
<gene>
    <name evidence="1" type="ORF">C7I55_00770</name>
</gene>
<comment type="caution">
    <text evidence="1">The sequence shown here is derived from an EMBL/GenBank/DDBJ whole genome shotgun (WGS) entry which is preliminary data.</text>
</comment>
<dbReference type="InterPro" id="IPR036520">
    <property type="entry name" value="UPF0759_sf"/>
</dbReference>
<dbReference type="AlphaFoldDB" id="A0A2P7QYF7"/>
<evidence type="ECO:0000313" key="2">
    <source>
        <dbReference type="Proteomes" id="UP000241167"/>
    </source>
</evidence>
<dbReference type="PANTHER" id="PTHR30348:SF4">
    <property type="entry name" value="DUF72 DOMAIN-CONTAINING PROTEIN"/>
    <property type="match status" value="1"/>
</dbReference>
<keyword evidence="2" id="KW-1185">Reference proteome</keyword>
<accession>A0A2P7QYF7</accession>
<dbReference type="PANTHER" id="PTHR30348">
    <property type="entry name" value="UNCHARACTERIZED PROTEIN YECE"/>
    <property type="match status" value="1"/>
</dbReference>
<dbReference type="RefSeq" id="WP_106510999.1">
    <property type="nucleotide sequence ID" value="NZ_PXYI01000001.1"/>
</dbReference>
<dbReference type="EMBL" id="PXYI01000001">
    <property type="protein sequence ID" value="PSJ42979.1"/>
    <property type="molecule type" value="Genomic_DNA"/>
</dbReference>